<dbReference type="InterPro" id="IPR031882">
    <property type="entry name" value="DUF4762"/>
</dbReference>
<name>A0AAJ1CWH1_PANAN</name>
<reference evidence="1" key="1">
    <citation type="submission" date="2022-06" db="EMBL/GenBank/DDBJ databases">
        <title>Dynamics of rice microbiomes reveals core vertical transmitted seed endophytes.</title>
        <authorList>
            <person name="Liao K."/>
            <person name="Zhang X."/>
        </authorList>
    </citation>
    <scope>NUCLEOTIDE SEQUENCE</scope>
    <source>
        <strain evidence="1">JT1-17</strain>
    </source>
</reference>
<gene>
    <name evidence="1" type="ORF">NB703_001160</name>
</gene>
<evidence type="ECO:0000313" key="1">
    <source>
        <dbReference type="EMBL" id="MCW0343067.1"/>
    </source>
</evidence>
<protein>
    <recommendedName>
        <fullName evidence="3">DUF4762 domain-containing protein</fullName>
    </recommendedName>
</protein>
<dbReference type="Proteomes" id="UP001208888">
    <property type="component" value="Unassembled WGS sequence"/>
</dbReference>
<sequence>MKKINQSEASEVIGGTTTCSNSFELNLVGNTTVCNAVKTCTDKNGAVQKTYTPAAIINCGRIG</sequence>
<evidence type="ECO:0000313" key="2">
    <source>
        <dbReference type="Proteomes" id="UP001208888"/>
    </source>
</evidence>
<dbReference type="AlphaFoldDB" id="A0AAJ1CWH1"/>
<accession>A0AAJ1CWH1</accession>
<dbReference type="EMBL" id="JANFVX010000003">
    <property type="protein sequence ID" value="MCW0343067.1"/>
    <property type="molecule type" value="Genomic_DNA"/>
</dbReference>
<dbReference type="Pfam" id="PF15959">
    <property type="entry name" value="DUF4762"/>
    <property type="match status" value="1"/>
</dbReference>
<organism evidence="1 2">
    <name type="scientific">Pantoea ananas</name>
    <name type="common">Erwinia uredovora</name>
    <dbReference type="NCBI Taxonomy" id="553"/>
    <lineage>
        <taxon>Bacteria</taxon>
        <taxon>Pseudomonadati</taxon>
        <taxon>Pseudomonadota</taxon>
        <taxon>Gammaproteobacteria</taxon>
        <taxon>Enterobacterales</taxon>
        <taxon>Erwiniaceae</taxon>
        <taxon>Pantoea</taxon>
    </lineage>
</organism>
<evidence type="ECO:0008006" key="3">
    <source>
        <dbReference type="Google" id="ProtNLM"/>
    </source>
</evidence>
<proteinExistence type="predicted"/>
<dbReference type="RefSeq" id="WP_028724538.1">
    <property type="nucleotide sequence ID" value="NZ_CP060818.1"/>
</dbReference>
<comment type="caution">
    <text evidence="1">The sequence shown here is derived from an EMBL/GenBank/DDBJ whole genome shotgun (WGS) entry which is preliminary data.</text>
</comment>